<organism evidence="2 3">
    <name type="scientific">Klebsiella michiganensis</name>
    <dbReference type="NCBI Taxonomy" id="1134687"/>
    <lineage>
        <taxon>Bacteria</taxon>
        <taxon>Pseudomonadati</taxon>
        <taxon>Pseudomonadota</taxon>
        <taxon>Gammaproteobacteria</taxon>
        <taxon>Enterobacterales</taxon>
        <taxon>Enterobacteriaceae</taxon>
        <taxon>Klebsiella/Raoultella group</taxon>
        <taxon>Klebsiella</taxon>
    </lineage>
</organism>
<dbReference type="GO" id="GO:0003677">
    <property type="term" value="F:DNA binding"/>
    <property type="evidence" value="ECO:0007669"/>
    <property type="project" value="InterPro"/>
</dbReference>
<gene>
    <name evidence="2" type="ORF">L373_02922</name>
</gene>
<dbReference type="Gene3D" id="1.10.10.1550">
    <property type="entry name" value="ROS/MUCR transcriptional regulator protein"/>
    <property type="match status" value="1"/>
</dbReference>
<comment type="caution">
    <text evidence="2">The sequence shown here is derived from an EMBL/GenBank/DDBJ whole genome shotgun (WGS) entry which is preliminary data.</text>
</comment>
<dbReference type="InterPro" id="IPR041920">
    <property type="entry name" value="ROS/MUCR_sf"/>
</dbReference>
<dbReference type="Proteomes" id="UP000020202">
    <property type="component" value="Unassembled WGS sequence"/>
</dbReference>
<proteinExistence type="inferred from homology"/>
<dbReference type="AlphaFoldDB" id="A0A7H5ABN2"/>
<evidence type="ECO:0000313" key="2">
    <source>
        <dbReference type="EMBL" id="EWF90408.1"/>
    </source>
</evidence>
<sequence length="94" mass="10756">MHGRCSIYKIPFTSFDEVTLYNDSEIISWLECGKPLQFLPSHIGFVPGQSAYAYRDKWNIPRSMPLAGTDCSQPLRHIPDEISGRLDDIRKRTA</sequence>
<name>A0A7H5ABN2_9ENTR</name>
<dbReference type="EMBL" id="JCNZ01000008">
    <property type="protein sequence ID" value="EWF90408.1"/>
    <property type="molecule type" value="Genomic_DNA"/>
</dbReference>
<dbReference type="GO" id="GO:0008270">
    <property type="term" value="F:zinc ion binding"/>
    <property type="evidence" value="ECO:0007669"/>
    <property type="project" value="InterPro"/>
</dbReference>
<protein>
    <submittedName>
        <fullName evidence="2">Uncharacterized protein</fullName>
    </submittedName>
</protein>
<dbReference type="GO" id="GO:0006355">
    <property type="term" value="P:regulation of DNA-templated transcription"/>
    <property type="evidence" value="ECO:0007669"/>
    <property type="project" value="InterPro"/>
</dbReference>
<dbReference type="Pfam" id="PF05443">
    <property type="entry name" value="ROS_MUCR"/>
    <property type="match status" value="1"/>
</dbReference>
<reference evidence="2 3" key="1">
    <citation type="submission" date="2014-01" db="EMBL/GenBank/DDBJ databases">
        <title>The Genome Sequence of Klebsiella oxytoca MGH 27.</title>
        <authorList>
            <consortium name="The Broad Institute Genomics Platform"/>
            <consortium name="The Broad Institute Genome Sequencing Center for Infectious Disease"/>
            <person name="Murphy C."/>
            <person name="Cosimi L."/>
            <person name="Cerqueira G."/>
            <person name="Feldgarden M."/>
            <person name="Earl A."/>
            <person name="Hung D."/>
            <person name="Onderdonk A.B."/>
            <person name="Ferraro M.J."/>
            <person name="Hooper D."/>
            <person name="Dekker J."/>
            <person name="O'Brien T."/>
            <person name="Huang S."/>
            <person name="Quan V."/>
            <person name="Ernst C."/>
            <person name="Delaney M."/>
            <person name="DuBois A."/>
            <person name="Kim D.S."/>
            <person name="Young S.K."/>
            <person name="Zeng Q."/>
            <person name="Gargeya S."/>
            <person name="Fitzgerald M."/>
            <person name="Abouelleil A."/>
            <person name="Alvarado L."/>
            <person name="Berlin A.M."/>
            <person name="Chapman S.B."/>
            <person name="Gainer-Dewar J."/>
            <person name="Goldberg J."/>
            <person name="Gnerre S."/>
            <person name="Griggs A."/>
            <person name="Gujja S."/>
            <person name="Hansen M."/>
            <person name="Howarth C."/>
            <person name="Imamovic A."/>
            <person name="Ireland A."/>
            <person name="Larimer J."/>
            <person name="McCowan C."/>
            <person name="Murphy C."/>
            <person name="Pearson M."/>
            <person name="Poon T.W."/>
            <person name="Priest M."/>
            <person name="Roberts A."/>
            <person name="Saif S."/>
            <person name="Shea T."/>
            <person name="Sykes S."/>
            <person name="Wortman J."/>
            <person name="Nusbaum C."/>
            <person name="Birren B."/>
        </authorList>
    </citation>
    <scope>NUCLEOTIDE SEQUENCE [LARGE SCALE GENOMIC DNA]</scope>
    <source>
        <strain evidence="2 3">MGH 27</strain>
    </source>
</reference>
<comment type="similarity">
    <text evidence="1">Belongs to the ros/MucR family.</text>
</comment>
<evidence type="ECO:0000313" key="3">
    <source>
        <dbReference type="Proteomes" id="UP000020202"/>
    </source>
</evidence>
<evidence type="ECO:0000256" key="1">
    <source>
        <dbReference type="ARBA" id="ARBA00007031"/>
    </source>
</evidence>
<accession>A0A7H5ABN2</accession>
<dbReference type="InterPro" id="IPR008807">
    <property type="entry name" value="ROS_MUCR"/>
</dbReference>